<dbReference type="CDD" id="cd00102">
    <property type="entry name" value="IPT"/>
    <property type="match status" value="1"/>
</dbReference>
<evidence type="ECO:0000259" key="2">
    <source>
        <dbReference type="PROSITE" id="PS51820"/>
    </source>
</evidence>
<dbReference type="PROSITE" id="PS51820">
    <property type="entry name" value="PA14"/>
    <property type="match status" value="1"/>
</dbReference>
<evidence type="ECO:0000256" key="1">
    <source>
        <dbReference type="SAM" id="SignalP"/>
    </source>
</evidence>
<evidence type="ECO:0000313" key="3">
    <source>
        <dbReference type="EMBL" id="PXF46239.1"/>
    </source>
</evidence>
<keyword evidence="1" id="KW-0732">Signal</keyword>
<dbReference type="Pfam" id="PF01833">
    <property type="entry name" value="TIG"/>
    <property type="match status" value="2"/>
</dbReference>
<keyword evidence="4" id="KW-1185">Reference proteome</keyword>
<dbReference type="InterPro" id="IPR011042">
    <property type="entry name" value="6-blade_b-propeller_TolB-like"/>
</dbReference>
<dbReference type="SUPFAM" id="SSF50952">
    <property type="entry name" value="Soluble quinoprotein glucose dehydrogenase"/>
    <property type="match status" value="1"/>
</dbReference>
<protein>
    <recommendedName>
        <fullName evidence="2">PA14 domain-containing protein</fullName>
    </recommendedName>
</protein>
<sequence>MRSTIPTLACLVFLFVSFADAEKGKQLPFDHLAHAVPGKDITVRDEDGDGFAEVSLNGELSHTHYFVPGPPAIVGKLISYEWVDKNLGAVIGTTMTVTYNFPVGVTTVTLTVVDNSGDSSSDDIKVTVLPSGDQGAYLYFYDLSRVALEGGAIPKIPPPQHGLAVDSINFKTKDAFPDVPFISQGPFASRAVSEYLAVVEDEYIFFVENGGGAAILYIDDNVVIRKLKTDTNSTLAVGKPLKLTKGKHKLELVYYTSDPELAQLVLGVKLSGANQPVPPEFLSYESNMVLPTVHEITPAESTLGGGGSLKIFGAGFTVNSKVTIGPYEAEEVYVRSDSQIHIKVPKASAPADVLLHVNSSRGQSNAIHFTYTEEALMPIKFTEEFVKYENGTAFPSEQFATVALGPDLRYYFGSLDTRIHVLTIDHKTLTVKASCKSESAGPSRSITGVSFNPTDVTLRAYISTNTFYWKNWGLMSDEEGWHNGKIETFVPGKNADNPEVCLVHEKDVVTGLPVSNHDHGVNSLIWDNSGNLYAQIGGFTNAGVSVPGDLVGGVPESVLSAATIVVHTRATGFNGHVKYDQYTDPGSAKKITPDRFVEGFAYGFRNSYGSVYHTNGYIYATDNGPNKGYGNRSVTCNSEAEDPWHPDSLVLVHKDGYYGFPNRARGSYGDVRQCVYHAPTDTSKNGFTSALATFEASTNGIVEYTANCFQGQLRGDLLISKYAVSGSGKLYRVSLDATGTKRVGDVEELAKFSGLSIVMNPFGALIMPRVQQPNIAVLKPDEEKTDAREPHVTAVMPNRGPSTGGNQVAITGRNLEGAKVYFGESPCRITRRGEEHDWLLCMAPPGEGSVNVVVMTSSGTTKSIHNDYFYLRK</sequence>
<name>A0A2V3IVX3_9FLOR</name>
<dbReference type="EMBL" id="NBIV01000042">
    <property type="protein sequence ID" value="PXF46239.1"/>
    <property type="molecule type" value="Genomic_DNA"/>
</dbReference>
<dbReference type="OrthoDB" id="663146at2759"/>
<comment type="caution">
    <text evidence="3">The sequence shown here is derived from an EMBL/GenBank/DDBJ whole genome shotgun (WGS) entry which is preliminary data.</text>
</comment>
<feature type="chain" id="PRO_5015971198" description="PA14 domain-containing protein" evidence="1">
    <location>
        <begin position="22"/>
        <end position="873"/>
    </location>
</feature>
<dbReference type="InterPro" id="IPR013783">
    <property type="entry name" value="Ig-like_fold"/>
</dbReference>
<evidence type="ECO:0000313" key="4">
    <source>
        <dbReference type="Proteomes" id="UP000247409"/>
    </source>
</evidence>
<dbReference type="Pfam" id="PF07995">
    <property type="entry name" value="GSDH"/>
    <property type="match status" value="1"/>
</dbReference>
<dbReference type="InterPro" id="IPR011041">
    <property type="entry name" value="Quinoprot_gluc/sorb_DH_b-prop"/>
</dbReference>
<dbReference type="Gene3D" id="2.120.10.30">
    <property type="entry name" value="TolB, C-terminal domain"/>
    <property type="match status" value="1"/>
</dbReference>
<dbReference type="InterPro" id="IPR014756">
    <property type="entry name" value="Ig_E-set"/>
</dbReference>
<dbReference type="SMART" id="SM00429">
    <property type="entry name" value="IPT"/>
    <property type="match status" value="2"/>
</dbReference>
<reference evidence="3 4" key="1">
    <citation type="journal article" date="2018" name="Mol. Biol. Evol.">
        <title>Analysis of the draft genome of the red seaweed Gracilariopsis chorda provides insights into genome size evolution in Rhodophyta.</title>
        <authorList>
            <person name="Lee J."/>
            <person name="Yang E.C."/>
            <person name="Graf L."/>
            <person name="Yang J.H."/>
            <person name="Qiu H."/>
            <person name="Zel Zion U."/>
            <person name="Chan C.X."/>
            <person name="Stephens T.G."/>
            <person name="Weber A.P.M."/>
            <person name="Boo G.H."/>
            <person name="Boo S.M."/>
            <person name="Kim K.M."/>
            <person name="Shin Y."/>
            <person name="Jung M."/>
            <person name="Lee S.J."/>
            <person name="Yim H.S."/>
            <person name="Lee J.H."/>
            <person name="Bhattacharya D."/>
            <person name="Yoon H.S."/>
        </authorList>
    </citation>
    <scope>NUCLEOTIDE SEQUENCE [LARGE SCALE GENOMIC DNA]</scope>
    <source>
        <strain evidence="3 4">SKKU-2015</strain>
        <tissue evidence="3">Whole body</tissue>
    </source>
</reference>
<dbReference type="Proteomes" id="UP000247409">
    <property type="component" value="Unassembled WGS sequence"/>
</dbReference>
<gene>
    <name evidence="3" type="ORF">BWQ96_04024</name>
</gene>
<dbReference type="PANTHER" id="PTHR33546:SF1">
    <property type="entry name" value="LARGE, MULTIFUNCTIONAL SECRETED PROTEIN"/>
    <property type="match status" value="1"/>
</dbReference>
<accession>A0A2V3IVX3</accession>
<feature type="signal peptide" evidence="1">
    <location>
        <begin position="1"/>
        <end position="21"/>
    </location>
</feature>
<dbReference type="PANTHER" id="PTHR33546">
    <property type="entry name" value="LARGE, MULTIFUNCTIONAL SECRETED PROTEIN-RELATED"/>
    <property type="match status" value="1"/>
</dbReference>
<dbReference type="Gene3D" id="2.60.40.10">
    <property type="entry name" value="Immunoglobulins"/>
    <property type="match status" value="3"/>
</dbReference>
<dbReference type="AlphaFoldDB" id="A0A2V3IVX3"/>
<organism evidence="3 4">
    <name type="scientific">Gracilariopsis chorda</name>
    <dbReference type="NCBI Taxonomy" id="448386"/>
    <lineage>
        <taxon>Eukaryota</taxon>
        <taxon>Rhodophyta</taxon>
        <taxon>Florideophyceae</taxon>
        <taxon>Rhodymeniophycidae</taxon>
        <taxon>Gracilariales</taxon>
        <taxon>Gracilariaceae</taxon>
        <taxon>Gracilariopsis</taxon>
    </lineage>
</organism>
<feature type="domain" description="PA14" evidence="2">
    <location>
        <begin position="131"/>
        <end position="286"/>
    </location>
</feature>
<proteinExistence type="predicted"/>
<dbReference type="InterPro" id="IPR012938">
    <property type="entry name" value="Glc/Sorbosone_DH"/>
</dbReference>
<dbReference type="SUPFAM" id="SSF81296">
    <property type="entry name" value="E set domains"/>
    <property type="match status" value="2"/>
</dbReference>
<dbReference type="InterPro" id="IPR002909">
    <property type="entry name" value="IPT_dom"/>
</dbReference>
<dbReference type="InterPro" id="IPR037524">
    <property type="entry name" value="PA14/GLEYA"/>
</dbReference>